<dbReference type="SUPFAM" id="SSF54637">
    <property type="entry name" value="Thioesterase/thiol ester dehydrase-isomerase"/>
    <property type="match status" value="1"/>
</dbReference>
<dbReference type="Proteomes" id="UP000053176">
    <property type="component" value="Unassembled WGS sequence"/>
</dbReference>
<organism evidence="1 2">
    <name type="scientific">Rhizobium loti</name>
    <name type="common">Mesorhizobium loti</name>
    <dbReference type="NCBI Taxonomy" id="381"/>
    <lineage>
        <taxon>Bacteria</taxon>
        <taxon>Pseudomonadati</taxon>
        <taxon>Pseudomonadota</taxon>
        <taxon>Alphaproteobacteria</taxon>
        <taxon>Hyphomicrobiales</taxon>
        <taxon>Phyllobacteriaceae</taxon>
        <taxon>Mesorhizobium</taxon>
    </lineage>
</organism>
<proteinExistence type="predicted"/>
<gene>
    <name evidence="1" type="ORF">AU467_27765</name>
</gene>
<reference evidence="1 2" key="1">
    <citation type="submission" date="2015-12" db="EMBL/GenBank/DDBJ databases">
        <title>Draft genome sequence of Mesorhizobium sp. UFLA 01-765, a multitolerant efficient symbiont and plant-growth promoting strain isolated from Zn-mining soil using Leucaena leucocephala as a trap plant.</title>
        <authorList>
            <person name="Rangel W.M."/>
            <person name="Thijs S."/>
            <person name="Longatti S.M."/>
            <person name="Moreira F.M."/>
            <person name="Weyens N."/>
            <person name="Vangronsveld J."/>
            <person name="Van Hamme J.D."/>
            <person name="Bottos E.M."/>
            <person name="Rineau F."/>
        </authorList>
    </citation>
    <scope>NUCLEOTIDE SEQUENCE [LARGE SCALE GENOMIC DNA]</scope>
    <source>
        <strain evidence="1 2">UFLA 01-765</strain>
    </source>
</reference>
<dbReference type="EMBL" id="LPWA01000123">
    <property type="protein sequence ID" value="KUM25074.1"/>
    <property type="molecule type" value="Genomic_DNA"/>
</dbReference>
<accession>A0A101KQB5</accession>
<protein>
    <recommendedName>
        <fullName evidence="3">Thioesterase</fullName>
    </recommendedName>
</protein>
<evidence type="ECO:0000313" key="1">
    <source>
        <dbReference type="EMBL" id="KUM25074.1"/>
    </source>
</evidence>
<dbReference type="CDD" id="cd00586">
    <property type="entry name" value="4HBT"/>
    <property type="match status" value="1"/>
</dbReference>
<comment type="caution">
    <text evidence="1">The sequence shown here is derived from an EMBL/GenBank/DDBJ whole genome shotgun (WGS) entry which is preliminary data.</text>
</comment>
<dbReference type="InterPro" id="IPR029069">
    <property type="entry name" value="HotDog_dom_sf"/>
</dbReference>
<dbReference type="AlphaFoldDB" id="A0A101KQB5"/>
<evidence type="ECO:0008006" key="3">
    <source>
        <dbReference type="Google" id="ProtNLM"/>
    </source>
</evidence>
<dbReference type="OrthoDB" id="9803287at2"/>
<sequence>MSWIKSWEGIVTKDWLDELDHVNFLTYQSVAGLAGVEIWRRAQMDATSAAHLSFVITETHVCYLRELQLGAPVEIRTSLIAWDTKRFQLLHRLESAGDLTCTVETLNLCFDPATRRAASFTADISGYFGSWGRPPDSAHPKLLIRRPSQG</sequence>
<name>A0A101KQB5_RHILI</name>
<dbReference type="Gene3D" id="3.10.129.10">
    <property type="entry name" value="Hotdog Thioesterase"/>
    <property type="match status" value="1"/>
</dbReference>
<evidence type="ECO:0000313" key="2">
    <source>
        <dbReference type="Proteomes" id="UP000053176"/>
    </source>
</evidence>
<dbReference type="Pfam" id="PF13279">
    <property type="entry name" value="4HBT_2"/>
    <property type="match status" value="1"/>
</dbReference>